<dbReference type="InParanoid" id="Q4P052"/>
<gene>
    <name evidence="4" type="ORF">UMAG_02031</name>
</gene>
<dbReference type="InterPro" id="IPR000639">
    <property type="entry name" value="Epox_hydrolase-like"/>
</dbReference>
<dbReference type="eggNOG" id="KOG4178">
    <property type="taxonomic scope" value="Eukaryota"/>
</dbReference>
<dbReference type="GeneID" id="23562881"/>
<dbReference type="InterPro" id="IPR029058">
    <property type="entry name" value="AB_hydrolase_fold"/>
</dbReference>
<keyword evidence="5" id="KW-1185">Reference proteome</keyword>
<dbReference type="AlphaFoldDB" id="Q4P052"/>
<evidence type="ECO:0000313" key="5">
    <source>
        <dbReference type="Proteomes" id="UP000000561"/>
    </source>
</evidence>
<dbReference type="RefSeq" id="XP_011387935.1">
    <property type="nucleotide sequence ID" value="XM_011389633.1"/>
</dbReference>
<dbReference type="PRINTS" id="PR00412">
    <property type="entry name" value="EPOXHYDRLASE"/>
</dbReference>
<dbReference type="HOGENOM" id="CLU_020336_7_1_1"/>
<dbReference type="EMBL" id="CM003142">
    <property type="protein sequence ID" value="KIS70885.1"/>
    <property type="molecule type" value="Genomic_DNA"/>
</dbReference>
<protein>
    <recommendedName>
        <fullName evidence="3">AB hydrolase-1 domain-containing protein</fullName>
    </recommendedName>
</protein>
<dbReference type="InterPro" id="IPR000073">
    <property type="entry name" value="AB_hydrolase_1"/>
</dbReference>
<evidence type="ECO:0000256" key="2">
    <source>
        <dbReference type="ARBA" id="ARBA00038334"/>
    </source>
</evidence>
<evidence type="ECO:0000256" key="1">
    <source>
        <dbReference type="ARBA" id="ARBA00022801"/>
    </source>
</evidence>
<dbReference type="VEuPathDB" id="FungiDB:UMAG_02031"/>
<dbReference type="Pfam" id="PF00561">
    <property type="entry name" value="Abhydrolase_1"/>
    <property type="match status" value="1"/>
</dbReference>
<sequence>MDAVTTRSRFANLRTEEGQTLRMHYVEALPAPSKANGELVLLIHGFPQTCYQYRHVLTPLAQAGFHVVAPDYRGAGRTSRPRLGYDKATMAQDLLTLVREHLCFAAPVHLVGHDIGGMVAHAWAAQWPETLHSVVWGEACLPGSAFYERTKASIDKFHFIFHRLPDGLAERLVQGNEEAYLQQFFDRLIHNTDAITADDLAEYVGAYSQPDAMRAAMDIYRALPEDARWNIECKATLGKSKVPCLLLHGKQSDHDQEAMALGDQFYSQFSCDSVSESGHYVAEENPTGFVNALLRFGQVEQVDSASAR</sequence>
<dbReference type="Proteomes" id="UP000000561">
    <property type="component" value="Chromosome 3"/>
</dbReference>
<dbReference type="OrthoDB" id="6431331at2759"/>
<feature type="domain" description="AB hydrolase-1" evidence="3">
    <location>
        <begin position="39"/>
        <end position="251"/>
    </location>
</feature>
<dbReference type="SUPFAM" id="SSF53474">
    <property type="entry name" value="alpha/beta-Hydrolases"/>
    <property type="match status" value="1"/>
</dbReference>
<dbReference type="Gene3D" id="3.40.50.1820">
    <property type="entry name" value="alpha/beta hydrolase"/>
    <property type="match status" value="1"/>
</dbReference>
<evidence type="ECO:0000313" key="4">
    <source>
        <dbReference type="EMBL" id="KIS70885.1"/>
    </source>
</evidence>
<evidence type="ECO:0000259" key="3">
    <source>
        <dbReference type="Pfam" id="PF00561"/>
    </source>
</evidence>
<keyword evidence="1" id="KW-0378">Hydrolase</keyword>
<proteinExistence type="inferred from homology"/>
<accession>Q4P052</accession>
<name>Q4P052_MYCMD</name>
<comment type="similarity">
    <text evidence="2">Belongs to the AB hydrolase superfamily. Epoxide hydrolase family.</text>
</comment>
<dbReference type="KEGG" id="uma:UMAG_02031"/>
<organism evidence="4 5">
    <name type="scientific">Mycosarcoma maydis</name>
    <name type="common">Corn smut fungus</name>
    <name type="synonym">Ustilago maydis</name>
    <dbReference type="NCBI Taxonomy" id="5270"/>
    <lineage>
        <taxon>Eukaryota</taxon>
        <taxon>Fungi</taxon>
        <taxon>Dikarya</taxon>
        <taxon>Basidiomycota</taxon>
        <taxon>Ustilaginomycotina</taxon>
        <taxon>Ustilaginomycetes</taxon>
        <taxon>Ustilaginales</taxon>
        <taxon>Ustilaginaceae</taxon>
        <taxon>Mycosarcoma</taxon>
    </lineage>
</organism>
<dbReference type="OMA" id="QNWFSWR"/>
<dbReference type="ESTHER" id="ustma-q4p052">
    <property type="family name" value="CFTR-inhibitory-factor_Cif"/>
</dbReference>
<dbReference type="STRING" id="237631.Q4P052"/>
<dbReference type="PANTHER" id="PTHR43329">
    <property type="entry name" value="EPOXIDE HYDROLASE"/>
    <property type="match status" value="1"/>
</dbReference>
<dbReference type="GO" id="GO:0016787">
    <property type="term" value="F:hydrolase activity"/>
    <property type="evidence" value="ECO:0007669"/>
    <property type="project" value="UniProtKB-KW"/>
</dbReference>
<reference evidence="4 5" key="1">
    <citation type="journal article" date="2006" name="Nature">
        <title>Insights from the genome of the biotrophic fungal plant pathogen Ustilago maydis.</title>
        <authorList>
            <person name="Kamper J."/>
            <person name="Kahmann R."/>
            <person name="Bolker M."/>
            <person name="Ma L.J."/>
            <person name="Brefort T."/>
            <person name="Saville B.J."/>
            <person name="Banuett F."/>
            <person name="Kronstad J.W."/>
            <person name="Gold S.E."/>
            <person name="Muller O."/>
            <person name="Perlin M.H."/>
            <person name="Wosten H.A."/>
            <person name="de Vries R."/>
            <person name="Ruiz-Herrera J."/>
            <person name="Reynaga-Pena C.G."/>
            <person name="Snetselaar K."/>
            <person name="McCann M."/>
            <person name="Perez-Martin J."/>
            <person name="Feldbrugge M."/>
            <person name="Basse C.W."/>
            <person name="Steinberg G."/>
            <person name="Ibeas J.I."/>
            <person name="Holloman W."/>
            <person name="Guzman P."/>
            <person name="Farman M."/>
            <person name="Stajich J.E."/>
            <person name="Sentandreu R."/>
            <person name="Gonzalez-Prieto J.M."/>
            <person name="Kennell J.C."/>
            <person name="Molina L."/>
            <person name="Schirawski J."/>
            <person name="Mendoza-Mendoza A."/>
            <person name="Greilinger D."/>
            <person name="Munch K."/>
            <person name="Rossel N."/>
            <person name="Scherer M."/>
            <person name="Vranes M."/>
            <person name="Ladendorf O."/>
            <person name="Vincon V."/>
            <person name="Fuchs U."/>
            <person name="Sandrock B."/>
            <person name="Meng S."/>
            <person name="Ho E.C."/>
            <person name="Cahill M.J."/>
            <person name="Boyce K.J."/>
            <person name="Klose J."/>
            <person name="Klosterman S.J."/>
            <person name="Deelstra H.J."/>
            <person name="Ortiz-Castellanos L."/>
            <person name="Li W."/>
            <person name="Sanchez-Alonso P."/>
            <person name="Schreier P.H."/>
            <person name="Hauser-Hahn I."/>
            <person name="Vaupel M."/>
            <person name="Koopmann E."/>
            <person name="Friedrich G."/>
            <person name="Voss H."/>
            <person name="Schluter T."/>
            <person name="Margolis J."/>
            <person name="Platt D."/>
            <person name="Swimmer C."/>
            <person name="Gnirke A."/>
            <person name="Chen F."/>
            <person name="Vysotskaia V."/>
            <person name="Mannhaupt G."/>
            <person name="Guldener U."/>
            <person name="Munsterkotter M."/>
            <person name="Haase D."/>
            <person name="Oesterheld M."/>
            <person name="Mewes H.W."/>
            <person name="Mauceli E.W."/>
            <person name="DeCaprio D."/>
            <person name="Wade C.M."/>
            <person name="Butler J."/>
            <person name="Young S."/>
            <person name="Jaffe D.B."/>
            <person name="Calvo S."/>
            <person name="Nusbaum C."/>
            <person name="Galagan J."/>
            <person name="Birren B.W."/>
        </authorList>
    </citation>
    <scope>NUCLEOTIDE SEQUENCE [LARGE SCALE GENOMIC DNA]</scope>
    <source>
        <strain evidence="5">DSM 14603 / FGSC 9021 / UM521</strain>
    </source>
</reference>